<feature type="compositionally biased region" description="Acidic residues" evidence="1">
    <location>
        <begin position="37"/>
        <end position="62"/>
    </location>
</feature>
<comment type="caution">
    <text evidence="2">The sequence shown here is derived from an EMBL/GenBank/DDBJ whole genome shotgun (WGS) entry which is preliminary data.</text>
</comment>
<feature type="non-terminal residue" evidence="2">
    <location>
        <position position="1"/>
    </location>
</feature>
<protein>
    <submittedName>
        <fullName evidence="2">Uncharacterized protein</fullName>
    </submittedName>
</protein>
<dbReference type="Proteomes" id="UP000792457">
    <property type="component" value="Unassembled WGS sequence"/>
</dbReference>
<evidence type="ECO:0000256" key="1">
    <source>
        <dbReference type="SAM" id="MobiDB-lite"/>
    </source>
</evidence>
<feature type="non-terminal residue" evidence="2">
    <location>
        <position position="210"/>
    </location>
</feature>
<keyword evidence="3" id="KW-1185">Reference proteome</keyword>
<evidence type="ECO:0000313" key="2">
    <source>
        <dbReference type="EMBL" id="KAG8225943.1"/>
    </source>
</evidence>
<name>A0A8K0K4P5_LADFU</name>
<organism evidence="2 3">
    <name type="scientific">Ladona fulva</name>
    <name type="common">Scarce chaser dragonfly</name>
    <name type="synonym">Libellula fulva</name>
    <dbReference type="NCBI Taxonomy" id="123851"/>
    <lineage>
        <taxon>Eukaryota</taxon>
        <taxon>Metazoa</taxon>
        <taxon>Ecdysozoa</taxon>
        <taxon>Arthropoda</taxon>
        <taxon>Hexapoda</taxon>
        <taxon>Insecta</taxon>
        <taxon>Pterygota</taxon>
        <taxon>Palaeoptera</taxon>
        <taxon>Odonata</taxon>
        <taxon>Epiprocta</taxon>
        <taxon>Anisoptera</taxon>
        <taxon>Libelluloidea</taxon>
        <taxon>Libellulidae</taxon>
        <taxon>Ladona</taxon>
    </lineage>
</organism>
<reference evidence="2" key="1">
    <citation type="submission" date="2013-04" db="EMBL/GenBank/DDBJ databases">
        <authorList>
            <person name="Qu J."/>
            <person name="Murali S.C."/>
            <person name="Bandaranaike D."/>
            <person name="Bellair M."/>
            <person name="Blankenburg K."/>
            <person name="Chao H."/>
            <person name="Dinh H."/>
            <person name="Doddapaneni H."/>
            <person name="Downs B."/>
            <person name="Dugan-Rocha S."/>
            <person name="Elkadiri S."/>
            <person name="Gnanaolivu R.D."/>
            <person name="Hernandez B."/>
            <person name="Javaid M."/>
            <person name="Jayaseelan J.C."/>
            <person name="Lee S."/>
            <person name="Li M."/>
            <person name="Ming W."/>
            <person name="Munidasa M."/>
            <person name="Muniz J."/>
            <person name="Nguyen L."/>
            <person name="Ongeri F."/>
            <person name="Osuji N."/>
            <person name="Pu L.-L."/>
            <person name="Puazo M."/>
            <person name="Qu C."/>
            <person name="Quiroz J."/>
            <person name="Raj R."/>
            <person name="Weissenberger G."/>
            <person name="Xin Y."/>
            <person name="Zou X."/>
            <person name="Han Y."/>
            <person name="Richards S."/>
            <person name="Worley K."/>
            <person name="Muzny D."/>
            <person name="Gibbs R."/>
        </authorList>
    </citation>
    <scope>NUCLEOTIDE SEQUENCE</scope>
    <source>
        <strain evidence="2">Sampled in the wild</strain>
    </source>
</reference>
<feature type="region of interest" description="Disordered" evidence="1">
    <location>
        <begin position="37"/>
        <end position="63"/>
    </location>
</feature>
<reference evidence="2" key="2">
    <citation type="submission" date="2017-10" db="EMBL/GenBank/DDBJ databases">
        <title>Ladona fulva Genome sequencing and assembly.</title>
        <authorList>
            <person name="Murali S."/>
            <person name="Richards S."/>
            <person name="Bandaranaike D."/>
            <person name="Bellair M."/>
            <person name="Blankenburg K."/>
            <person name="Chao H."/>
            <person name="Dinh H."/>
            <person name="Doddapaneni H."/>
            <person name="Dugan-Rocha S."/>
            <person name="Elkadiri S."/>
            <person name="Gnanaolivu R."/>
            <person name="Hernandez B."/>
            <person name="Skinner E."/>
            <person name="Javaid M."/>
            <person name="Lee S."/>
            <person name="Li M."/>
            <person name="Ming W."/>
            <person name="Munidasa M."/>
            <person name="Muniz J."/>
            <person name="Nguyen L."/>
            <person name="Hughes D."/>
            <person name="Osuji N."/>
            <person name="Pu L.-L."/>
            <person name="Puazo M."/>
            <person name="Qu C."/>
            <person name="Quiroz J."/>
            <person name="Raj R."/>
            <person name="Weissenberger G."/>
            <person name="Xin Y."/>
            <person name="Zou X."/>
            <person name="Han Y."/>
            <person name="Worley K."/>
            <person name="Muzny D."/>
            <person name="Gibbs R."/>
        </authorList>
    </citation>
    <scope>NUCLEOTIDE SEQUENCE</scope>
    <source>
        <strain evidence="2">Sampled in the wild</strain>
    </source>
</reference>
<dbReference type="AlphaFoldDB" id="A0A8K0K4P5"/>
<dbReference type="Gene3D" id="3.40.50.300">
    <property type="entry name" value="P-loop containing nucleotide triphosphate hydrolases"/>
    <property type="match status" value="1"/>
</dbReference>
<proteinExistence type="predicted"/>
<dbReference type="EMBL" id="KZ308259">
    <property type="protein sequence ID" value="KAG8225943.1"/>
    <property type="molecule type" value="Genomic_DNA"/>
</dbReference>
<accession>A0A8K0K4P5</accession>
<dbReference type="OrthoDB" id="10262413at2759"/>
<sequence length="210" mass="24979">VIKEKLFSKPCQNQGYVLDGYPETYDQAKNLFCINIDESENEKEDEEEEDEEEEEEEEDDEAPLPFVVDKRIIPDHVFNLNADDAILLYRGKNIPPEREMDNQYNEESLKKSIFDFRVRNSDVSTVMNFFLEVDKYPIDISVNNDERPFLEKSFRKILKLVGKPRNFEKDDGNISKEEEALILLQKEELLQERMKELYEEKLNRRAKLEE</sequence>
<dbReference type="InterPro" id="IPR027417">
    <property type="entry name" value="P-loop_NTPase"/>
</dbReference>
<evidence type="ECO:0000313" key="3">
    <source>
        <dbReference type="Proteomes" id="UP000792457"/>
    </source>
</evidence>
<gene>
    <name evidence="2" type="ORF">J437_LFUL005981</name>
</gene>